<evidence type="ECO:0000256" key="1">
    <source>
        <dbReference type="SAM" id="MobiDB-lite"/>
    </source>
</evidence>
<accession>A0A7G9SL80</accession>
<sequence length="116" mass="13410">MITREQWRAFIDHPIVEWTIFAIGVILLLLTPVVGALPGPGGVVIGGLGLAMVLKTSMWAKRHYVRFKRWQPRVMGRRMNPGTWTDWALRRQSAKRREEMRKQKELESGQVESKVD</sequence>
<proteinExistence type="predicted"/>
<reference evidence="3 4" key="1">
    <citation type="submission" date="2020-08" db="EMBL/GenBank/DDBJ databases">
        <title>Genome sequence of Sphingomonas lutea KCTC 23642T.</title>
        <authorList>
            <person name="Hyun D.-W."/>
            <person name="Bae J.-W."/>
        </authorList>
    </citation>
    <scope>NUCLEOTIDE SEQUENCE [LARGE SCALE GENOMIC DNA]</scope>
    <source>
        <strain evidence="3 4">KCTC 23642</strain>
    </source>
</reference>
<dbReference type="AlphaFoldDB" id="A0A7G9SL80"/>
<dbReference type="EMBL" id="CP060718">
    <property type="protein sequence ID" value="QNN68605.1"/>
    <property type="molecule type" value="Genomic_DNA"/>
</dbReference>
<gene>
    <name evidence="3" type="ORF">H9L13_08950</name>
</gene>
<keyword evidence="4" id="KW-1185">Reference proteome</keyword>
<feature type="region of interest" description="Disordered" evidence="1">
    <location>
        <begin position="95"/>
        <end position="116"/>
    </location>
</feature>
<protein>
    <submittedName>
        <fullName evidence="3">Uncharacterized protein</fullName>
    </submittedName>
</protein>
<evidence type="ECO:0000313" key="3">
    <source>
        <dbReference type="EMBL" id="QNN68605.1"/>
    </source>
</evidence>
<feature type="transmembrane region" description="Helical" evidence="2">
    <location>
        <begin position="15"/>
        <end position="37"/>
    </location>
</feature>
<evidence type="ECO:0000256" key="2">
    <source>
        <dbReference type="SAM" id="Phobius"/>
    </source>
</evidence>
<dbReference type="Proteomes" id="UP000515971">
    <property type="component" value="Chromosome"/>
</dbReference>
<organism evidence="3 4">
    <name type="scientific">Sphingomonas lutea</name>
    <dbReference type="NCBI Taxonomy" id="1045317"/>
    <lineage>
        <taxon>Bacteria</taxon>
        <taxon>Pseudomonadati</taxon>
        <taxon>Pseudomonadota</taxon>
        <taxon>Alphaproteobacteria</taxon>
        <taxon>Sphingomonadales</taxon>
        <taxon>Sphingomonadaceae</taxon>
        <taxon>Sphingomonas</taxon>
    </lineage>
</organism>
<evidence type="ECO:0000313" key="4">
    <source>
        <dbReference type="Proteomes" id="UP000515971"/>
    </source>
</evidence>
<keyword evidence="2" id="KW-0812">Transmembrane</keyword>
<dbReference type="KEGG" id="slut:H9L13_08950"/>
<feature type="transmembrane region" description="Helical" evidence="2">
    <location>
        <begin position="43"/>
        <end position="60"/>
    </location>
</feature>
<keyword evidence="2" id="KW-1133">Transmembrane helix</keyword>
<name>A0A7G9SL80_9SPHN</name>
<keyword evidence="2" id="KW-0472">Membrane</keyword>